<dbReference type="PROSITE" id="PS00143">
    <property type="entry name" value="INSULINASE"/>
    <property type="match status" value="1"/>
</dbReference>
<evidence type="ECO:0000256" key="13">
    <source>
        <dbReference type="ARBA" id="ARBA00033450"/>
    </source>
</evidence>
<feature type="domain" description="Peptidase M16 middle/third" evidence="18">
    <location>
        <begin position="399"/>
        <end position="676"/>
    </location>
</feature>
<dbReference type="RefSeq" id="WP_309200716.1">
    <property type="nucleotide sequence ID" value="NZ_CP133548.1"/>
</dbReference>
<keyword evidence="15" id="KW-0732">Signal</keyword>
<dbReference type="GO" id="GO:0005737">
    <property type="term" value="C:cytoplasm"/>
    <property type="evidence" value="ECO:0007669"/>
    <property type="project" value="UniProtKB-ARBA"/>
</dbReference>
<evidence type="ECO:0000259" key="16">
    <source>
        <dbReference type="Pfam" id="PF00675"/>
    </source>
</evidence>
<keyword evidence="7" id="KW-0479">Metal-binding</keyword>
<keyword evidence="10" id="KW-0482">Metalloprotease</keyword>
<gene>
    <name evidence="20" type="ORF">Q9312_10095</name>
</gene>
<sequence>MTKTFKLSYLLIAATLSAATLQPAFASKVAPQPVIASPADTRSYEAMTLKNGITVMLVSDPSVDKSAAALSVGVGLLQDPMTQQGMAHYLEHMLFMGTERFPDPKGYNEFMSNHGGSSNAYTWLDITNYMFEVNNDAYDEALDRFSDFFKTPKLYPEYTDKEKNAVNAEWSMRREMDFFGMFKLSRSMMGEHPANRFLIGNLETLSDKEHAKLHPQTVEFYNKYYSANIMKVALVSNLPLAEMRKMAEKHFSTIKNKKIDKPKVTAKIDFKALGGKRIHYVPNTDIKQLMIDFTIENNSDDYAVKPNQYLSYIIGSEMPGTPAYILKKAGLISSLGTDASPSQYGNYGQFSITAELTDEGMKHREKITQVIMAYIDKVKKQGVDKKYFKEIKTSLNNQFQFLEKGSAFNYVSNLTAQMQNYPTHRVIAAPYVYDTFSADAINKVLQQLTPERLRIWYVSQSEPSDQSMHFYDGKYKITDIPAKEIASWSSKPDFELALPKVNTLLPESFVLKTTDLGDMTKPTVVHDKDGIKVWQYPSQQFKQQPKGVLRVYINSPLRQKDINGQVLFSLWADMYDLNQSALMTEASIAGMQLNLQPANGLELSVSGFTDKQPELLKKGLDSLVFDVKADAFNQAVDRYVRGLKNQEKQFPIYQLFGNMRSLIASSGYSNDDLVKAAQALKPADLKEFMQQVMANNQIRMFAFGNYNKRDIEHYVEQVAESLPENHKVTNYVQTRYWKPSEGEVLALKKDLDVSDVAVLDMHVHPEPNLKHQAEARVLQSHLRTQTFETLRTEEQLAYAVTAITPTIKDFVGVGFAIQTPVKDVEAMQNRFDSFKQEYAKVLDKMTADEFNKLKESVLIELKEAPKNLGEEQAPMLSDWYEEKFDFNTREQLIAEVEKVTLADVKNFYQQTALNPKAARLSIQLRGQKFNEKPFAKLKNEKTVDDLAKFHSDADYQ</sequence>
<dbReference type="EMBL" id="CP133548">
    <property type="protein sequence ID" value="WMS85563.1"/>
    <property type="molecule type" value="Genomic_DNA"/>
</dbReference>
<feature type="domain" description="Peptidase M16 N-terminal" evidence="16">
    <location>
        <begin position="55"/>
        <end position="190"/>
    </location>
</feature>
<evidence type="ECO:0000256" key="12">
    <source>
        <dbReference type="ARBA" id="ARBA00031184"/>
    </source>
</evidence>
<keyword evidence="6" id="KW-0645">Protease</keyword>
<evidence type="ECO:0000256" key="14">
    <source>
        <dbReference type="RuleBase" id="RU004447"/>
    </source>
</evidence>
<dbReference type="KEGG" id="plei:Q9312_10095"/>
<feature type="domain" description="Coenzyme PQQ synthesis protein F-like C-terminal lobe" evidence="19">
    <location>
        <begin position="778"/>
        <end position="872"/>
    </location>
</feature>
<evidence type="ECO:0000256" key="11">
    <source>
        <dbReference type="ARBA" id="ARBA00029597"/>
    </source>
</evidence>
<dbReference type="PANTHER" id="PTHR43690:SF18">
    <property type="entry name" value="INSULIN-DEGRADING ENZYME-RELATED"/>
    <property type="match status" value="1"/>
</dbReference>
<dbReference type="InterPro" id="IPR054734">
    <property type="entry name" value="PqqF-like_C_4"/>
</dbReference>
<evidence type="ECO:0000313" key="21">
    <source>
        <dbReference type="Proteomes" id="UP001239782"/>
    </source>
</evidence>
<evidence type="ECO:0000259" key="17">
    <source>
        <dbReference type="Pfam" id="PF05193"/>
    </source>
</evidence>
<evidence type="ECO:0000256" key="9">
    <source>
        <dbReference type="ARBA" id="ARBA00022833"/>
    </source>
</evidence>
<dbReference type="InterPro" id="IPR007863">
    <property type="entry name" value="Peptidase_M16_C"/>
</dbReference>
<evidence type="ECO:0000256" key="4">
    <source>
        <dbReference type="ARBA" id="ARBA00012449"/>
    </source>
</evidence>
<keyword evidence="21" id="KW-1185">Reference proteome</keyword>
<dbReference type="InterPro" id="IPR050626">
    <property type="entry name" value="Peptidase_M16"/>
</dbReference>
<dbReference type="GO" id="GO:0046872">
    <property type="term" value="F:metal ion binding"/>
    <property type="evidence" value="ECO:0007669"/>
    <property type="project" value="UniProtKB-KW"/>
</dbReference>
<dbReference type="InterPro" id="IPR001431">
    <property type="entry name" value="Pept_M16_Zn_BS"/>
</dbReference>
<evidence type="ECO:0000256" key="10">
    <source>
        <dbReference type="ARBA" id="ARBA00023049"/>
    </source>
</evidence>
<organism evidence="20 21">
    <name type="scientific">Pleionea litopenaei</name>
    <dbReference type="NCBI Taxonomy" id="3070815"/>
    <lineage>
        <taxon>Bacteria</taxon>
        <taxon>Pseudomonadati</taxon>
        <taxon>Pseudomonadota</taxon>
        <taxon>Gammaproteobacteria</taxon>
        <taxon>Oceanospirillales</taxon>
        <taxon>Pleioneaceae</taxon>
        <taxon>Pleionea</taxon>
    </lineage>
</organism>
<evidence type="ECO:0000256" key="3">
    <source>
        <dbReference type="ARBA" id="ARBA00007261"/>
    </source>
</evidence>
<dbReference type="Pfam" id="PF00675">
    <property type="entry name" value="Peptidase_M16"/>
    <property type="match status" value="1"/>
</dbReference>
<dbReference type="SUPFAM" id="SSF63411">
    <property type="entry name" value="LuxS/MPP-like metallohydrolase"/>
    <property type="match status" value="4"/>
</dbReference>
<comment type="function">
    <text evidence="2">Endopeptidase that degrades small peptides of less than 7 kDa, such as glucagon and insulin.</text>
</comment>
<evidence type="ECO:0000259" key="18">
    <source>
        <dbReference type="Pfam" id="PF16187"/>
    </source>
</evidence>
<evidence type="ECO:0000313" key="20">
    <source>
        <dbReference type="EMBL" id="WMS85563.1"/>
    </source>
</evidence>
<dbReference type="InterPro" id="IPR011765">
    <property type="entry name" value="Pept_M16_N"/>
</dbReference>
<keyword evidence="8" id="KW-0378">Hydrolase</keyword>
<evidence type="ECO:0000256" key="2">
    <source>
        <dbReference type="ARBA" id="ARBA00002184"/>
    </source>
</evidence>
<dbReference type="AlphaFoldDB" id="A0AA51RQ49"/>
<feature type="domain" description="Peptidase M16 C-terminal" evidence="17">
    <location>
        <begin position="219"/>
        <end position="395"/>
    </location>
</feature>
<dbReference type="Pfam" id="PF05193">
    <property type="entry name" value="Peptidase_M16_C"/>
    <property type="match status" value="1"/>
</dbReference>
<dbReference type="FunFam" id="3.30.830.10:FF:000005">
    <property type="entry name" value="nardilysin isoform X1"/>
    <property type="match status" value="1"/>
</dbReference>
<evidence type="ECO:0000256" key="15">
    <source>
        <dbReference type="SAM" id="SignalP"/>
    </source>
</evidence>
<evidence type="ECO:0000256" key="5">
    <source>
        <dbReference type="ARBA" id="ARBA00017565"/>
    </source>
</evidence>
<protein>
    <recommendedName>
        <fullName evidence="5">Protease 3</fullName>
        <ecNumber evidence="4">3.4.24.55</ecNumber>
    </recommendedName>
    <alternativeName>
        <fullName evidence="13">Pitrilysin</fullName>
    </alternativeName>
    <alternativeName>
        <fullName evidence="12">Protease III</fullName>
    </alternativeName>
    <alternativeName>
        <fullName evidence="11">Protease pi</fullName>
    </alternativeName>
</protein>
<dbReference type="Pfam" id="PF16187">
    <property type="entry name" value="Peptidase_M16_M"/>
    <property type="match status" value="1"/>
</dbReference>
<dbReference type="PANTHER" id="PTHR43690">
    <property type="entry name" value="NARDILYSIN"/>
    <property type="match status" value="1"/>
</dbReference>
<dbReference type="Pfam" id="PF22456">
    <property type="entry name" value="PqqF-like_C_4"/>
    <property type="match status" value="1"/>
</dbReference>
<dbReference type="InterPro" id="IPR032632">
    <property type="entry name" value="Peptidase_M16_M"/>
</dbReference>
<name>A0AA51RQ49_9GAMM</name>
<evidence type="ECO:0000259" key="19">
    <source>
        <dbReference type="Pfam" id="PF22456"/>
    </source>
</evidence>
<dbReference type="Gene3D" id="3.30.830.10">
    <property type="entry name" value="Metalloenzyme, LuxS/M16 peptidase-like"/>
    <property type="match status" value="4"/>
</dbReference>
<feature type="chain" id="PRO_5041318194" description="Protease 3" evidence="15">
    <location>
        <begin position="27"/>
        <end position="956"/>
    </location>
</feature>
<feature type="signal peptide" evidence="15">
    <location>
        <begin position="1"/>
        <end position="26"/>
    </location>
</feature>
<evidence type="ECO:0000256" key="8">
    <source>
        <dbReference type="ARBA" id="ARBA00022801"/>
    </source>
</evidence>
<evidence type="ECO:0000256" key="6">
    <source>
        <dbReference type="ARBA" id="ARBA00022670"/>
    </source>
</evidence>
<dbReference type="GO" id="GO:0006508">
    <property type="term" value="P:proteolysis"/>
    <property type="evidence" value="ECO:0007669"/>
    <property type="project" value="UniProtKB-KW"/>
</dbReference>
<evidence type="ECO:0000256" key="7">
    <source>
        <dbReference type="ARBA" id="ARBA00022723"/>
    </source>
</evidence>
<dbReference type="GO" id="GO:0004222">
    <property type="term" value="F:metalloendopeptidase activity"/>
    <property type="evidence" value="ECO:0007669"/>
    <property type="project" value="UniProtKB-EC"/>
</dbReference>
<comment type="cofactor">
    <cofactor evidence="1">
        <name>Zn(2+)</name>
        <dbReference type="ChEBI" id="CHEBI:29105"/>
    </cofactor>
</comment>
<dbReference type="FunFam" id="3.30.830.10:FF:000012">
    <property type="entry name" value="Protease 3"/>
    <property type="match status" value="1"/>
</dbReference>
<comment type="similarity">
    <text evidence="3 14">Belongs to the peptidase M16 family.</text>
</comment>
<evidence type="ECO:0000256" key="1">
    <source>
        <dbReference type="ARBA" id="ARBA00001947"/>
    </source>
</evidence>
<keyword evidence="9" id="KW-0862">Zinc</keyword>
<dbReference type="Proteomes" id="UP001239782">
    <property type="component" value="Chromosome"/>
</dbReference>
<dbReference type="EC" id="3.4.24.55" evidence="4"/>
<accession>A0AA51RQ49</accession>
<reference evidence="20 21" key="1">
    <citation type="submission" date="2023-08" db="EMBL/GenBank/DDBJ databases">
        <title>Pleionea litopenaei sp. nov., isolated from stomach of juvenile Litopenaeus vannamei.</title>
        <authorList>
            <person name="Rho A.M."/>
            <person name="Hwang C.Y."/>
        </authorList>
    </citation>
    <scope>NUCLEOTIDE SEQUENCE [LARGE SCALE GENOMIC DNA]</scope>
    <source>
        <strain evidence="20 21">HL-JVS1</strain>
    </source>
</reference>
<proteinExistence type="inferred from homology"/>
<dbReference type="InterPro" id="IPR011249">
    <property type="entry name" value="Metalloenz_LuxS/M16"/>
</dbReference>